<dbReference type="GO" id="GO:0005886">
    <property type="term" value="C:plasma membrane"/>
    <property type="evidence" value="ECO:0007669"/>
    <property type="project" value="UniProtKB-SubCell"/>
</dbReference>
<keyword evidence="5" id="KW-0472">Membrane</keyword>
<evidence type="ECO:0000256" key="4">
    <source>
        <dbReference type="ARBA" id="ARBA00022679"/>
    </source>
</evidence>
<dbReference type="PANTHER" id="PTHR43646">
    <property type="entry name" value="GLYCOSYLTRANSFERASE"/>
    <property type="match status" value="1"/>
</dbReference>
<dbReference type="Gene3D" id="3.90.550.10">
    <property type="entry name" value="Spore Coat Polysaccharide Biosynthesis Protein SpsA, Chain A"/>
    <property type="match status" value="1"/>
</dbReference>
<protein>
    <submittedName>
        <fullName evidence="7">Glycosyltransferase involved in cell wall biosynthesis</fullName>
    </submittedName>
</protein>
<dbReference type="Proteomes" id="UP001229244">
    <property type="component" value="Unassembled WGS sequence"/>
</dbReference>
<keyword evidence="4" id="KW-0808">Transferase</keyword>
<comment type="caution">
    <text evidence="7">The sequence shown here is derived from an EMBL/GenBank/DDBJ whole genome shotgun (WGS) entry which is preliminary data.</text>
</comment>
<organism evidence="7 8">
    <name type="scientific">Amorphus orientalis</name>
    <dbReference type="NCBI Taxonomy" id="649198"/>
    <lineage>
        <taxon>Bacteria</taxon>
        <taxon>Pseudomonadati</taxon>
        <taxon>Pseudomonadota</taxon>
        <taxon>Alphaproteobacteria</taxon>
        <taxon>Hyphomicrobiales</taxon>
        <taxon>Amorphaceae</taxon>
        <taxon>Amorphus</taxon>
    </lineage>
</organism>
<comment type="subcellular location">
    <subcellularLocation>
        <location evidence="1">Cell membrane</location>
    </subcellularLocation>
</comment>
<dbReference type="InterPro" id="IPR001173">
    <property type="entry name" value="Glyco_trans_2-like"/>
</dbReference>
<dbReference type="GO" id="GO:0016757">
    <property type="term" value="F:glycosyltransferase activity"/>
    <property type="evidence" value="ECO:0007669"/>
    <property type="project" value="UniProtKB-KW"/>
</dbReference>
<feature type="domain" description="Glycosyltransferase 2-like" evidence="6">
    <location>
        <begin position="3"/>
        <end position="83"/>
    </location>
</feature>
<dbReference type="InterPro" id="IPR029044">
    <property type="entry name" value="Nucleotide-diphossugar_trans"/>
</dbReference>
<dbReference type="SUPFAM" id="SSF53448">
    <property type="entry name" value="Nucleotide-diphospho-sugar transferases"/>
    <property type="match status" value="1"/>
</dbReference>
<name>A0AAE4ATW5_9HYPH</name>
<evidence type="ECO:0000313" key="8">
    <source>
        <dbReference type="Proteomes" id="UP001229244"/>
    </source>
</evidence>
<dbReference type="EMBL" id="JAUSUL010000003">
    <property type="protein sequence ID" value="MDQ0316542.1"/>
    <property type="molecule type" value="Genomic_DNA"/>
</dbReference>
<evidence type="ECO:0000259" key="6">
    <source>
        <dbReference type="Pfam" id="PF00535"/>
    </source>
</evidence>
<keyword evidence="2" id="KW-1003">Cell membrane</keyword>
<evidence type="ECO:0000256" key="2">
    <source>
        <dbReference type="ARBA" id="ARBA00022475"/>
    </source>
</evidence>
<sequence length="197" mass="21142">MLSVIIPTHNSEFALARCLAALVPGAIDGVVSEVIVADRASTDGTAKVADAAGCRLIAMDQPREARIEAGIAAIERGSWVLVLEPTVSLEPGWQNEVGAFIERTERAGRAGEQTAVFRFAFDEFVRPRRLSQAYVALRGHFLGLPVPEQGLLANRQALTAALAGKKRGRSGGLDGVISWRRLSVLRSRALVHPEQPA</sequence>
<dbReference type="AlphaFoldDB" id="A0AAE4ATW5"/>
<dbReference type="Pfam" id="PF00535">
    <property type="entry name" value="Glycos_transf_2"/>
    <property type="match status" value="1"/>
</dbReference>
<dbReference type="RefSeq" id="WP_306886429.1">
    <property type="nucleotide sequence ID" value="NZ_JAUSUL010000003.1"/>
</dbReference>
<evidence type="ECO:0000256" key="1">
    <source>
        <dbReference type="ARBA" id="ARBA00004236"/>
    </source>
</evidence>
<accession>A0AAE4ATW5</accession>
<reference evidence="7" key="1">
    <citation type="submission" date="2023-07" db="EMBL/GenBank/DDBJ databases">
        <title>Genomic Encyclopedia of Type Strains, Phase IV (KMG-IV): sequencing the most valuable type-strain genomes for metagenomic binning, comparative biology and taxonomic classification.</title>
        <authorList>
            <person name="Goeker M."/>
        </authorList>
    </citation>
    <scope>NUCLEOTIDE SEQUENCE</scope>
    <source>
        <strain evidence="7">DSM 21202</strain>
    </source>
</reference>
<keyword evidence="3" id="KW-0328">Glycosyltransferase</keyword>
<evidence type="ECO:0000256" key="5">
    <source>
        <dbReference type="ARBA" id="ARBA00023136"/>
    </source>
</evidence>
<evidence type="ECO:0000313" key="7">
    <source>
        <dbReference type="EMBL" id="MDQ0316542.1"/>
    </source>
</evidence>
<evidence type="ECO:0000256" key="3">
    <source>
        <dbReference type="ARBA" id="ARBA00022676"/>
    </source>
</evidence>
<keyword evidence="8" id="KW-1185">Reference proteome</keyword>
<proteinExistence type="predicted"/>
<dbReference type="PANTHER" id="PTHR43646:SF2">
    <property type="entry name" value="GLYCOSYLTRANSFERASE 2-LIKE DOMAIN-CONTAINING PROTEIN"/>
    <property type="match status" value="1"/>
</dbReference>
<gene>
    <name evidence="7" type="ORF">J2S73_003018</name>
</gene>